<evidence type="ECO:0000256" key="1">
    <source>
        <dbReference type="SAM" id="Phobius"/>
    </source>
</evidence>
<dbReference type="OrthoDB" id="9784166at2"/>
<dbReference type="NCBIfam" id="TIGR03725">
    <property type="entry name" value="T6A_YeaZ"/>
    <property type="match status" value="1"/>
</dbReference>
<comment type="caution">
    <text evidence="3">The sequence shown here is derived from an EMBL/GenBank/DDBJ whole genome shotgun (WGS) entry which is preliminary data.</text>
</comment>
<dbReference type="InterPro" id="IPR043129">
    <property type="entry name" value="ATPase_NBD"/>
</dbReference>
<sequence>MVVTISATHDHFLRIGAAWYICAVALLLHIETAVAGASIAFSENERILVFKNTDEPRDAAAWLQVAIRDAAAEAGITLSALDAVCVSNGPGSYTGLRVGLASAKGLSYALQKPLITLPTLQVMSAAALEGLRSGAAVQLNEVQALCPMIDARRQEVFTALYDQALQELAPAHSLVLDENSFARELEAGPVLFFGNGSAKWRALTQHPHALFTEGHPSARHMAGLGVAAFRAGQFADLAYCEPLYAKEFYTTMRPK</sequence>
<feature type="transmembrane region" description="Helical" evidence="1">
    <location>
        <begin position="17"/>
        <end position="41"/>
    </location>
</feature>
<dbReference type="PANTHER" id="PTHR11735">
    <property type="entry name" value="TRNA N6-ADENOSINE THREONYLCARBAMOYLTRANSFERASE"/>
    <property type="match status" value="1"/>
</dbReference>
<proteinExistence type="predicted"/>
<dbReference type="InterPro" id="IPR022496">
    <property type="entry name" value="T6A_TsaB"/>
</dbReference>
<organism evidence="3 4">
    <name type="scientific">Flaviaesturariibacter aridisoli</name>
    <dbReference type="NCBI Taxonomy" id="2545761"/>
    <lineage>
        <taxon>Bacteria</taxon>
        <taxon>Pseudomonadati</taxon>
        <taxon>Bacteroidota</taxon>
        <taxon>Chitinophagia</taxon>
        <taxon>Chitinophagales</taxon>
        <taxon>Chitinophagaceae</taxon>
        <taxon>Flaviaestuariibacter</taxon>
    </lineage>
</organism>
<keyword evidence="1" id="KW-0812">Transmembrane</keyword>
<dbReference type="Proteomes" id="UP000295164">
    <property type="component" value="Unassembled WGS sequence"/>
</dbReference>
<reference evidence="3 4" key="1">
    <citation type="submission" date="2019-03" db="EMBL/GenBank/DDBJ databases">
        <authorList>
            <person name="Kim M.K.M."/>
        </authorList>
    </citation>
    <scope>NUCLEOTIDE SEQUENCE [LARGE SCALE GENOMIC DNA]</scope>
    <source>
        <strain evidence="3 4">17J68-15</strain>
    </source>
</reference>
<protein>
    <submittedName>
        <fullName evidence="3">tRNA (Adenosine(37)-N6)-threonylcarbamoyltransferase complex dimerization subunit type 1 TsaB</fullName>
    </submittedName>
</protein>
<evidence type="ECO:0000313" key="4">
    <source>
        <dbReference type="Proteomes" id="UP000295164"/>
    </source>
</evidence>
<evidence type="ECO:0000313" key="3">
    <source>
        <dbReference type="EMBL" id="TCZ73096.1"/>
    </source>
</evidence>
<accession>A0A4R4E139</accession>
<dbReference type="GO" id="GO:0002949">
    <property type="term" value="P:tRNA threonylcarbamoyladenosine modification"/>
    <property type="evidence" value="ECO:0007669"/>
    <property type="project" value="InterPro"/>
</dbReference>
<dbReference type="SUPFAM" id="SSF53067">
    <property type="entry name" value="Actin-like ATPase domain"/>
    <property type="match status" value="2"/>
</dbReference>
<dbReference type="GO" id="GO:0005829">
    <property type="term" value="C:cytosol"/>
    <property type="evidence" value="ECO:0007669"/>
    <property type="project" value="TreeGrafter"/>
</dbReference>
<keyword evidence="3" id="KW-0808">Transferase</keyword>
<keyword evidence="4" id="KW-1185">Reference proteome</keyword>
<gene>
    <name evidence="3" type="primary">tsaB</name>
    <name evidence="3" type="ORF">E0486_07020</name>
</gene>
<dbReference type="GO" id="GO:0016740">
    <property type="term" value="F:transferase activity"/>
    <property type="evidence" value="ECO:0007669"/>
    <property type="project" value="UniProtKB-KW"/>
</dbReference>
<dbReference type="PANTHER" id="PTHR11735:SF11">
    <property type="entry name" value="TRNA THREONYLCARBAMOYLADENOSINE BIOSYNTHESIS PROTEIN TSAB"/>
    <property type="match status" value="1"/>
</dbReference>
<evidence type="ECO:0000259" key="2">
    <source>
        <dbReference type="Pfam" id="PF00814"/>
    </source>
</evidence>
<name>A0A4R4E139_9BACT</name>
<dbReference type="Gene3D" id="3.30.420.40">
    <property type="match status" value="2"/>
</dbReference>
<feature type="domain" description="Gcp-like" evidence="2">
    <location>
        <begin position="60"/>
        <end position="185"/>
    </location>
</feature>
<dbReference type="Pfam" id="PF00814">
    <property type="entry name" value="TsaD"/>
    <property type="match status" value="1"/>
</dbReference>
<dbReference type="AlphaFoldDB" id="A0A4R4E139"/>
<keyword evidence="1" id="KW-0472">Membrane</keyword>
<dbReference type="InterPro" id="IPR000905">
    <property type="entry name" value="Gcp-like_dom"/>
</dbReference>
<dbReference type="CDD" id="cd24032">
    <property type="entry name" value="ASKHA_NBD_TsaB"/>
    <property type="match status" value="1"/>
</dbReference>
<dbReference type="EMBL" id="SKFH01000008">
    <property type="protein sequence ID" value="TCZ73096.1"/>
    <property type="molecule type" value="Genomic_DNA"/>
</dbReference>
<keyword evidence="1" id="KW-1133">Transmembrane helix</keyword>